<keyword evidence="4" id="KW-1185">Reference proteome</keyword>
<keyword evidence="1" id="KW-0732">Signal</keyword>
<protein>
    <submittedName>
        <fullName evidence="3">SH3 domain-containing protein</fullName>
    </submittedName>
</protein>
<dbReference type="Gene3D" id="2.30.30.40">
    <property type="entry name" value="SH3 Domains"/>
    <property type="match status" value="1"/>
</dbReference>
<feature type="domain" description="SH3b" evidence="2">
    <location>
        <begin position="62"/>
        <end position="132"/>
    </location>
</feature>
<organism evidence="3 4">
    <name type="scientific">Streptomyces lycii</name>
    <dbReference type="NCBI Taxonomy" id="2654337"/>
    <lineage>
        <taxon>Bacteria</taxon>
        <taxon>Bacillati</taxon>
        <taxon>Actinomycetota</taxon>
        <taxon>Actinomycetes</taxon>
        <taxon>Kitasatosporales</taxon>
        <taxon>Streptomycetaceae</taxon>
        <taxon>Streptomyces</taxon>
    </lineage>
</organism>
<comment type="caution">
    <text evidence="3">The sequence shown here is derived from an EMBL/GenBank/DDBJ whole genome shotgun (WGS) entry which is preliminary data.</text>
</comment>
<evidence type="ECO:0000259" key="2">
    <source>
        <dbReference type="PROSITE" id="PS51781"/>
    </source>
</evidence>
<dbReference type="RefSeq" id="WP_098754230.1">
    <property type="nucleotide sequence ID" value="NZ_WHPN01000159.1"/>
</dbReference>
<feature type="signal peptide" evidence="1">
    <location>
        <begin position="1"/>
        <end position="29"/>
    </location>
</feature>
<dbReference type="EMBL" id="WHPN01000159">
    <property type="protein sequence ID" value="KAF4409853.1"/>
    <property type="molecule type" value="Genomic_DNA"/>
</dbReference>
<evidence type="ECO:0000313" key="4">
    <source>
        <dbReference type="Proteomes" id="UP000621266"/>
    </source>
</evidence>
<evidence type="ECO:0000313" key="3">
    <source>
        <dbReference type="EMBL" id="KAF4409853.1"/>
    </source>
</evidence>
<accession>A0ABQ7FR93</accession>
<dbReference type="Proteomes" id="UP000621266">
    <property type="component" value="Unassembled WGS sequence"/>
</dbReference>
<dbReference type="Pfam" id="PF08239">
    <property type="entry name" value="SH3_3"/>
    <property type="match status" value="1"/>
</dbReference>
<gene>
    <name evidence="3" type="ORF">GCU69_06885</name>
</gene>
<feature type="chain" id="PRO_5047046877" evidence="1">
    <location>
        <begin position="30"/>
        <end position="138"/>
    </location>
</feature>
<evidence type="ECO:0000256" key="1">
    <source>
        <dbReference type="SAM" id="SignalP"/>
    </source>
</evidence>
<reference evidence="3 4" key="1">
    <citation type="submission" date="2019-10" db="EMBL/GenBank/DDBJ databases">
        <title>Streptomyces tenebrisbrunneis sp.nov., an endogenous actinomycete isolated from of Lycium ruthenicum.</title>
        <authorList>
            <person name="Ma L."/>
        </authorList>
    </citation>
    <scope>NUCLEOTIDE SEQUENCE [LARGE SCALE GENOMIC DNA]</scope>
    <source>
        <strain evidence="3 4">TRM 66187</strain>
    </source>
</reference>
<dbReference type="PROSITE" id="PS51781">
    <property type="entry name" value="SH3B"/>
    <property type="match status" value="1"/>
</dbReference>
<dbReference type="InterPro" id="IPR003646">
    <property type="entry name" value="SH3-like_bac-type"/>
</dbReference>
<name>A0ABQ7FR93_9ACTN</name>
<proteinExistence type="predicted"/>
<sequence>MLQSKFSKITLCAATGALAAATLAGPAAATERPEAQMAAAPVVTTEDARETQAATYDKRRYYKGRVISKIPLNVRSGPTRKARVIGSLNPGQHVRIECKVTSKDVVDGNPRWYKLADGKWAWAAARYIENIGKAPHKC</sequence>